<reference evidence="3 5" key="1">
    <citation type="submission" date="2016-10" db="EMBL/GenBank/DDBJ databases">
        <authorList>
            <person name="Cai Z."/>
        </authorList>
    </citation>
    <scope>NUCLEOTIDE SEQUENCE [LARGE SCALE GENOMIC DNA]</scope>
    <source>
        <strain evidence="3 5">DSM 25227</strain>
    </source>
</reference>
<gene>
    <name evidence="2" type="ORF">BCF38_11756</name>
    <name evidence="3" type="ORF">SAMN05421539_11756</name>
</gene>
<feature type="transmembrane region" description="Helical" evidence="1">
    <location>
        <begin position="41"/>
        <end position="61"/>
    </location>
</feature>
<keyword evidence="1" id="KW-0472">Membrane</keyword>
<sequence>MMTLLLLQSRRFGLTFAILLLAAPIWVLALSLEGMPLSDAAWTAFSAIGGLYLALAGLIVLALRVPGLRGWRVAAETTALATVILGLLAVLLPGPTLGYALCIPSGAAAIWIALYGPLSRLIPRRVTLRENARVHIPLPHQMVWRMALPTRPAEHWDPLLRSSVQDSEDVDTFHLEYACGGGETDAVTVTMLEIEPNRGYRYLFQGETSGVGRAFVQGYHRIVLTPDGDEATWVELSRQTEECLLAQAFLSWLDRMPEDYARFLRASTLGESMDGTLTGLHRLAVLREELGRKRKLKRPKLTAQRGSAILRAAAAEAGALLSRTPSLISW</sequence>
<keyword evidence="4" id="KW-1185">Reference proteome</keyword>
<dbReference type="RefSeq" id="WP_109566254.1">
    <property type="nucleotide sequence ID" value="NZ_QGDJ01000017.1"/>
</dbReference>
<feature type="transmembrane region" description="Helical" evidence="1">
    <location>
        <begin position="73"/>
        <end position="92"/>
    </location>
</feature>
<evidence type="ECO:0000313" key="5">
    <source>
        <dbReference type="Proteomes" id="UP000251571"/>
    </source>
</evidence>
<dbReference type="Gene3D" id="3.30.530.20">
    <property type="match status" value="1"/>
</dbReference>
<dbReference type="EMBL" id="UETC01000017">
    <property type="protein sequence ID" value="SSA51224.1"/>
    <property type="molecule type" value="Genomic_DNA"/>
</dbReference>
<protein>
    <recommendedName>
        <fullName evidence="6">Polyketide cyclase / dehydrase and lipid transport</fullName>
    </recommendedName>
</protein>
<dbReference type="EMBL" id="QGDJ01000017">
    <property type="protein sequence ID" value="PWJ12121.1"/>
    <property type="molecule type" value="Genomic_DNA"/>
</dbReference>
<dbReference type="Proteomes" id="UP000245839">
    <property type="component" value="Unassembled WGS sequence"/>
</dbReference>
<dbReference type="SUPFAM" id="SSF55961">
    <property type="entry name" value="Bet v1-like"/>
    <property type="match status" value="1"/>
</dbReference>
<dbReference type="AlphaFoldDB" id="A0A2Y9B3Z4"/>
<proteinExistence type="predicted"/>
<reference evidence="2 4" key="2">
    <citation type="submission" date="2018-03" db="EMBL/GenBank/DDBJ databases">
        <title>Genomic Encyclopedia of Archaeal and Bacterial Type Strains, Phase II (KMG-II): from individual species to whole genera.</title>
        <authorList>
            <person name="Goeker M."/>
        </authorList>
    </citation>
    <scope>NUCLEOTIDE SEQUENCE [LARGE SCALE GENOMIC DNA]</scope>
    <source>
        <strain evidence="2 4">DSM 25227</strain>
    </source>
</reference>
<name>A0A2Y9B3Z4_9RHOB</name>
<evidence type="ECO:0000313" key="4">
    <source>
        <dbReference type="Proteomes" id="UP000245839"/>
    </source>
</evidence>
<dbReference type="OrthoDB" id="7863342at2"/>
<keyword evidence="1" id="KW-1133">Transmembrane helix</keyword>
<feature type="transmembrane region" description="Helical" evidence="1">
    <location>
        <begin position="98"/>
        <end position="118"/>
    </location>
</feature>
<accession>A0A2Y9B3Z4</accession>
<dbReference type="Proteomes" id="UP000251571">
    <property type="component" value="Unassembled WGS sequence"/>
</dbReference>
<organism evidence="3 5">
    <name type="scientific">Jannaschia seohaensis</name>
    <dbReference type="NCBI Taxonomy" id="475081"/>
    <lineage>
        <taxon>Bacteria</taxon>
        <taxon>Pseudomonadati</taxon>
        <taxon>Pseudomonadota</taxon>
        <taxon>Alphaproteobacteria</taxon>
        <taxon>Rhodobacterales</taxon>
        <taxon>Roseobacteraceae</taxon>
        <taxon>Jannaschia</taxon>
    </lineage>
</organism>
<evidence type="ECO:0000256" key="1">
    <source>
        <dbReference type="SAM" id="Phobius"/>
    </source>
</evidence>
<keyword evidence="1" id="KW-0812">Transmembrane</keyword>
<dbReference type="InterPro" id="IPR023393">
    <property type="entry name" value="START-like_dom_sf"/>
</dbReference>
<evidence type="ECO:0008006" key="6">
    <source>
        <dbReference type="Google" id="ProtNLM"/>
    </source>
</evidence>
<evidence type="ECO:0000313" key="2">
    <source>
        <dbReference type="EMBL" id="PWJ12121.1"/>
    </source>
</evidence>
<evidence type="ECO:0000313" key="3">
    <source>
        <dbReference type="EMBL" id="SSA51224.1"/>
    </source>
</evidence>